<dbReference type="RefSeq" id="XP_004339841.1">
    <property type="nucleotide sequence ID" value="XM_004339793.1"/>
</dbReference>
<reference evidence="9 10" key="1">
    <citation type="journal article" date="2013" name="Genome Biol.">
        <title>Genome of Acanthamoeba castellanii highlights extensive lateral gene transfer and early evolution of tyrosine kinase signaling.</title>
        <authorList>
            <person name="Clarke M."/>
            <person name="Lohan A.J."/>
            <person name="Liu B."/>
            <person name="Lagkouvardos I."/>
            <person name="Roy S."/>
            <person name="Zafar N."/>
            <person name="Bertelli C."/>
            <person name="Schilde C."/>
            <person name="Kianianmomeni A."/>
            <person name="Burglin T.R."/>
            <person name="Frech C."/>
            <person name="Turcotte B."/>
            <person name="Kopec K.O."/>
            <person name="Synnott J.M."/>
            <person name="Choo C."/>
            <person name="Paponov I."/>
            <person name="Finkler A."/>
            <person name="Soon Heng Tan C."/>
            <person name="Hutchins A.P."/>
            <person name="Weinmeier T."/>
            <person name="Rattei T."/>
            <person name="Chu J.S."/>
            <person name="Gimenez G."/>
            <person name="Irimia M."/>
            <person name="Rigden D.J."/>
            <person name="Fitzpatrick D.A."/>
            <person name="Lorenzo-Morales J."/>
            <person name="Bateman A."/>
            <person name="Chiu C.H."/>
            <person name="Tang P."/>
            <person name="Hegemann P."/>
            <person name="Fromm H."/>
            <person name="Raoult D."/>
            <person name="Greub G."/>
            <person name="Miranda-Saavedra D."/>
            <person name="Chen N."/>
            <person name="Nash P."/>
            <person name="Ginger M.L."/>
            <person name="Horn M."/>
            <person name="Schaap P."/>
            <person name="Caler L."/>
            <person name="Loftus B."/>
        </authorList>
    </citation>
    <scope>NUCLEOTIDE SEQUENCE [LARGE SCALE GENOMIC DNA]</scope>
    <source>
        <strain evidence="9 10">Neff</strain>
    </source>
</reference>
<dbReference type="SUPFAM" id="SSF52279">
    <property type="entry name" value="Beta-D-glucan exohydrolase, C-terminal domain"/>
    <property type="match status" value="1"/>
</dbReference>
<protein>
    <recommendedName>
        <fullName evidence="3">beta-glucosidase</fullName>
        <ecNumber evidence="3">3.2.1.21</ecNumber>
    </recommendedName>
</protein>
<dbReference type="GO" id="GO:0008422">
    <property type="term" value="F:beta-glucosidase activity"/>
    <property type="evidence" value="ECO:0007669"/>
    <property type="project" value="UniProtKB-EC"/>
</dbReference>
<dbReference type="GeneID" id="14918581"/>
<dbReference type="VEuPathDB" id="AmoebaDB:ACA1_248220"/>
<keyword evidence="6" id="KW-0326">Glycosidase</keyword>
<dbReference type="InterPro" id="IPR013783">
    <property type="entry name" value="Ig-like_fold"/>
</dbReference>
<keyword evidence="5" id="KW-0378">Hydrolase</keyword>
<dbReference type="KEGG" id="acan:ACA1_248220"/>
<dbReference type="PANTHER" id="PTHR30620">
    <property type="entry name" value="PERIPLASMIC BETA-GLUCOSIDASE-RELATED"/>
    <property type="match status" value="1"/>
</dbReference>
<dbReference type="GO" id="GO:0009251">
    <property type="term" value="P:glucan catabolic process"/>
    <property type="evidence" value="ECO:0007669"/>
    <property type="project" value="TreeGrafter"/>
</dbReference>
<dbReference type="PANTHER" id="PTHR30620:SF16">
    <property type="entry name" value="LYSOSOMAL BETA GLUCOSIDASE"/>
    <property type="match status" value="1"/>
</dbReference>
<keyword evidence="4 7" id="KW-0732">Signal</keyword>
<dbReference type="InterPro" id="IPR026891">
    <property type="entry name" value="Fn3-like"/>
</dbReference>
<evidence type="ECO:0000313" key="9">
    <source>
        <dbReference type="EMBL" id="ELR17828.1"/>
    </source>
</evidence>
<name>L8GZ68_ACACF</name>
<dbReference type="OMA" id="MSAYHSY"/>
<evidence type="ECO:0000259" key="8">
    <source>
        <dbReference type="SMART" id="SM01217"/>
    </source>
</evidence>
<dbReference type="Proteomes" id="UP000011083">
    <property type="component" value="Unassembled WGS sequence"/>
</dbReference>
<dbReference type="InterPro" id="IPR036881">
    <property type="entry name" value="Glyco_hydro_3_C_sf"/>
</dbReference>
<comment type="catalytic activity">
    <reaction evidence="1">
        <text>Hydrolysis of terminal, non-reducing beta-D-glucosyl residues with release of beta-D-glucose.</text>
        <dbReference type="EC" id="3.2.1.21"/>
    </reaction>
</comment>
<comment type="similarity">
    <text evidence="2">Belongs to the glycosyl hydrolase 3 family.</text>
</comment>
<dbReference type="SUPFAM" id="SSF51445">
    <property type="entry name" value="(Trans)glycosidases"/>
    <property type="match status" value="1"/>
</dbReference>
<dbReference type="STRING" id="1257118.L8GZ68"/>
<evidence type="ECO:0000256" key="7">
    <source>
        <dbReference type="SAM" id="SignalP"/>
    </source>
</evidence>
<dbReference type="InterPro" id="IPR036962">
    <property type="entry name" value="Glyco_hydro_3_N_sf"/>
</dbReference>
<evidence type="ECO:0000313" key="10">
    <source>
        <dbReference type="Proteomes" id="UP000011083"/>
    </source>
</evidence>
<dbReference type="EC" id="3.2.1.21" evidence="3"/>
<dbReference type="EMBL" id="KB007971">
    <property type="protein sequence ID" value="ELR17828.1"/>
    <property type="molecule type" value="Genomic_DNA"/>
</dbReference>
<dbReference type="SMART" id="SM01217">
    <property type="entry name" value="Fn3_like"/>
    <property type="match status" value="1"/>
</dbReference>
<evidence type="ECO:0000256" key="2">
    <source>
        <dbReference type="ARBA" id="ARBA00005336"/>
    </source>
</evidence>
<dbReference type="PRINTS" id="PR00133">
    <property type="entry name" value="GLHYDRLASE3"/>
</dbReference>
<dbReference type="InterPro" id="IPR017853">
    <property type="entry name" value="GH"/>
</dbReference>
<dbReference type="InterPro" id="IPR001764">
    <property type="entry name" value="Glyco_hydro_3_N"/>
</dbReference>
<keyword evidence="10" id="KW-1185">Reference proteome</keyword>
<dbReference type="InterPro" id="IPR002772">
    <property type="entry name" value="Glyco_hydro_3_C"/>
</dbReference>
<dbReference type="Gene3D" id="3.40.50.1700">
    <property type="entry name" value="Glycoside hydrolase family 3 C-terminal domain"/>
    <property type="match status" value="1"/>
</dbReference>
<dbReference type="Pfam" id="PF00933">
    <property type="entry name" value="Glyco_hydro_3"/>
    <property type="match status" value="1"/>
</dbReference>
<feature type="signal peptide" evidence="7">
    <location>
        <begin position="1"/>
        <end position="19"/>
    </location>
</feature>
<organism evidence="9 10">
    <name type="scientific">Acanthamoeba castellanii (strain ATCC 30010 / Neff)</name>
    <dbReference type="NCBI Taxonomy" id="1257118"/>
    <lineage>
        <taxon>Eukaryota</taxon>
        <taxon>Amoebozoa</taxon>
        <taxon>Discosea</taxon>
        <taxon>Longamoebia</taxon>
        <taxon>Centramoebida</taxon>
        <taxon>Acanthamoebidae</taxon>
        <taxon>Acanthamoeba</taxon>
    </lineage>
</organism>
<dbReference type="InterPro" id="IPR051915">
    <property type="entry name" value="Cellulose_Degrad_GH3"/>
</dbReference>
<evidence type="ECO:0000256" key="5">
    <source>
        <dbReference type="ARBA" id="ARBA00022801"/>
    </source>
</evidence>
<feature type="domain" description="Fibronectin type III-like" evidence="8">
    <location>
        <begin position="747"/>
        <end position="817"/>
    </location>
</feature>
<evidence type="ECO:0000256" key="3">
    <source>
        <dbReference type="ARBA" id="ARBA00012744"/>
    </source>
</evidence>
<evidence type="ECO:0000256" key="6">
    <source>
        <dbReference type="ARBA" id="ARBA00023295"/>
    </source>
</evidence>
<dbReference type="OrthoDB" id="25959at2759"/>
<dbReference type="Pfam" id="PF01915">
    <property type="entry name" value="Glyco_hydro_3_C"/>
    <property type="match status" value="1"/>
</dbReference>
<evidence type="ECO:0000256" key="4">
    <source>
        <dbReference type="ARBA" id="ARBA00022729"/>
    </source>
</evidence>
<feature type="chain" id="PRO_5003990221" description="beta-glucosidase" evidence="7">
    <location>
        <begin position="20"/>
        <end position="832"/>
    </location>
</feature>
<dbReference type="Gene3D" id="3.20.20.300">
    <property type="entry name" value="Glycoside hydrolase, family 3, N-terminal domain"/>
    <property type="match status" value="1"/>
</dbReference>
<accession>L8GZ68</accession>
<evidence type="ECO:0000256" key="1">
    <source>
        <dbReference type="ARBA" id="ARBA00000448"/>
    </source>
</evidence>
<dbReference type="Pfam" id="PF14310">
    <property type="entry name" value="Fn3-like"/>
    <property type="match status" value="1"/>
</dbReference>
<sequence length="832" mass="90404">MKTATVWALLLALVIAVAALTSGASAARNNARTAKRDAFVARLMASLTLKEKVGQMTQLDIGMLQEHDSQGNLLASLNKTALIYGIKNYGIGSYLNTPFSGTAPVPNRNGKPEIAWNVTQWIEFVNTVQETALQYGNSSVPIIYGLDSVHGANYVRGAVMFPHNIGLAAAWEPHLVFLGAKVTAKDTRTAGIPWAFTPVLGLGIQPLWPRFYETFGEDPYLISTYGRAAVEGYMGKTFSSDDLETSVWCRKPRQEDDEEDEENAAAGWSTTVSVSLKHYLGYPNPISGKDRTEAWIPDRMLLQYFAPSFIAAVQAGAQNVMINSGSINGIPVHTSEQYLNHYLKESWGFEGFAVTDWNDIEKLVYFHHVAADNKEVPPNATPDELLVQAIRMALLAGVDMSMVPSDYSFSDDLFALAQEDASIRAIVDKSTERILKIKYDLGLFANPYASNLSNPNIATVGSKSDRLMSENVVRESLTLLRNQDNALPLSAAAQKILVVGPAADSLPNQCGGWSIHWQGSVSPSEFDPYPDTSTIYQGIKSLAPSGSNVQLIAACDFDKCDSSNLREIEAIIAASADVVVLAVGEGPEAEVLGDIDDLTISPSQIELIKTVHGAIAKSGRKVKTVMVLVEARPRIIPEELINATSAVINAYLPGPYAGTPLAEVLFGKANPSGKLPFTYPRTTGDIHVPYWHWYSDVTTPLFPFGFGLSYTMFAYDNLRVSDTNLAPGKPVTISVRVTNSGKVPGREVVQLYVSDVYATVAPSVKLLKRYVKTRSLAPGQSYVATFTLATHDLAFYNREQQFVAEAGLFNIQVGTLTSSFTLTGKSLICPAI</sequence>
<dbReference type="AlphaFoldDB" id="L8GZ68"/>
<proteinExistence type="inferred from homology"/>
<gene>
    <name evidence="9" type="ORF">ACA1_248220</name>
</gene>
<dbReference type="Gene3D" id="2.60.40.10">
    <property type="entry name" value="Immunoglobulins"/>
    <property type="match status" value="1"/>
</dbReference>